<keyword evidence="1" id="KW-1133">Transmembrane helix</keyword>
<keyword evidence="1" id="KW-0472">Membrane</keyword>
<dbReference type="Proteomes" id="UP000019384">
    <property type="component" value="Unassembled WGS sequence"/>
</dbReference>
<reference evidence="2" key="2">
    <citation type="submission" date="2014-02" db="EMBL/GenBank/DDBJ databases">
        <title>Complete DNA sequence of /Kuraishia capsulata/ illustrates novel genomic features among budding yeasts (/Saccharomycotina/).</title>
        <authorList>
            <person name="Morales L."/>
            <person name="Noel B."/>
            <person name="Porcel B."/>
            <person name="Marcet-Houben M."/>
            <person name="Hullo M-F."/>
            <person name="Sacerdot C."/>
            <person name="Tekaia F."/>
            <person name="Leh-Louis V."/>
            <person name="Despons L."/>
            <person name="Khanna V."/>
            <person name="Aury J-M."/>
            <person name="Barbe V."/>
            <person name="Couloux A."/>
            <person name="Labadie K."/>
            <person name="Pelletier E."/>
            <person name="Souciet J-L."/>
            <person name="Boekhout T."/>
            <person name="Gabaldon T."/>
            <person name="Wincker P."/>
            <person name="Dujon B."/>
        </authorList>
    </citation>
    <scope>NUCLEOTIDE SEQUENCE</scope>
    <source>
        <strain evidence="2">CBS 1993</strain>
    </source>
</reference>
<reference evidence="2" key="1">
    <citation type="submission" date="2013-12" db="EMBL/GenBank/DDBJ databases">
        <authorList>
            <person name="Genoscope - CEA"/>
        </authorList>
    </citation>
    <scope>NUCLEOTIDE SEQUENCE</scope>
    <source>
        <strain evidence="2">CBS 1993</strain>
    </source>
</reference>
<dbReference type="AlphaFoldDB" id="W6MSZ3"/>
<dbReference type="RefSeq" id="XP_022461473.1">
    <property type="nucleotide sequence ID" value="XM_022600675.1"/>
</dbReference>
<dbReference type="EMBL" id="HG793130">
    <property type="protein sequence ID" value="CDK29488.1"/>
    <property type="molecule type" value="Genomic_DNA"/>
</dbReference>
<dbReference type="GeneID" id="34522861"/>
<gene>
    <name evidence="2" type="ORF">KUCA_T00005476001</name>
</gene>
<evidence type="ECO:0000256" key="1">
    <source>
        <dbReference type="SAM" id="Phobius"/>
    </source>
</evidence>
<proteinExistence type="predicted"/>
<keyword evidence="1" id="KW-0812">Transmembrane</keyword>
<dbReference type="HOGENOM" id="CLU_1151938_0_0_1"/>
<feature type="transmembrane region" description="Helical" evidence="1">
    <location>
        <begin position="78"/>
        <end position="99"/>
    </location>
</feature>
<evidence type="ECO:0000313" key="3">
    <source>
        <dbReference type="Proteomes" id="UP000019384"/>
    </source>
</evidence>
<feature type="transmembrane region" description="Helical" evidence="1">
    <location>
        <begin position="185"/>
        <end position="213"/>
    </location>
</feature>
<name>W6MSZ3_9ASCO</name>
<sequence>MSTRALRNCRRLRSDQFRELVADDWDEYSGVETDYGDSEAEQENDGDEIPILTMEDIRNELIQEARQNIARGADQRALWVRGVDAFINTLFHIVLLRILKNLFSMTSFSKDILKDTEEFISMIVDKTPGFNFMSNLRFSSGAGGAVDAASSVGESIATGNTTLIMRFGYILAKEFPSWESYPNSMIAMTLLSFYCYTLVASLFLITSFVFSMLCMTYSIGRRWHTIQTFIVGLFKENAGTF</sequence>
<protein>
    <submittedName>
        <fullName evidence="2">Uncharacterized protein</fullName>
    </submittedName>
</protein>
<evidence type="ECO:0000313" key="2">
    <source>
        <dbReference type="EMBL" id="CDK29488.1"/>
    </source>
</evidence>
<keyword evidence="3" id="KW-1185">Reference proteome</keyword>
<accession>W6MSZ3</accession>
<organism evidence="2 3">
    <name type="scientific">Kuraishia capsulata CBS 1993</name>
    <dbReference type="NCBI Taxonomy" id="1382522"/>
    <lineage>
        <taxon>Eukaryota</taxon>
        <taxon>Fungi</taxon>
        <taxon>Dikarya</taxon>
        <taxon>Ascomycota</taxon>
        <taxon>Saccharomycotina</taxon>
        <taxon>Pichiomycetes</taxon>
        <taxon>Pichiales</taxon>
        <taxon>Pichiaceae</taxon>
        <taxon>Kuraishia</taxon>
    </lineage>
</organism>
<dbReference type="OrthoDB" id="3980750at2759"/>